<gene>
    <name evidence="2" type="ORF">TSUD_185520</name>
</gene>
<dbReference type="OrthoDB" id="9049620at2759"/>
<accession>A0A2Z6P831</accession>
<evidence type="ECO:0000259" key="1">
    <source>
        <dbReference type="Pfam" id="PF14571"/>
    </source>
</evidence>
<evidence type="ECO:0000313" key="3">
    <source>
        <dbReference type="Proteomes" id="UP000242715"/>
    </source>
</evidence>
<name>A0A2Z6P831_TRISU</name>
<dbReference type="PANTHER" id="PTHR31875:SF24">
    <property type="entry name" value="PROTEIN DEHYDRATION-INDUCED 19 HOMOLOG 5"/>
    <property type="match status" value="1"/>
</dbReference>
<organism evidence="2 3">
    <name type="scientific">Trifolium subterraneum</name>
    <name type="common">Subterranean clover</name>
    <dbReference type="NCBI Taxonomy" id="3900"/>
    <lineage>
        <taxon>Eukaryota</taxon>
        <taxon>Viridiplantae</taxon>
        <taxon>Streptophyta</taxon>
        <taxon>Embryophyta</taxon>
        <taxon>Tracheophyta</taxon>
        <taxon>Spermatophyta</taxon>
        <taxon>Magnoliopsida</taxon>
        <taxon>eudicotyledons</taxon>
        <taxon>Gunneridae</taxon>
        <taxon>Pentapetalae</taxon>
        <taxon>rosids</taxon>
        <taxon>fabids</taxon>
        <taxon>Fabales</taxon>
        <taxon>Fabaceae</taxon>
        <taxon>Papilionoideae</taxon>
        <taxon>50 kb inversion clade</taxon>
        <taxon>NPAAA clade</taxon>
        <taxon>Hologalegina</taxon>
        <taxon>IRL clade</taxon>
        <taxon>Trifolieae</taxon>
        <taxon>Trifolium</taxon>
    </lineage>
</organism>
<dbReference type="Pfam" id="PF14571">
    <property type="entry name" value="Di19_C"/>
    <property type="match status" value="1"/>
</dbReference>
<reference evidence="3" key="1">
    <citation type="journal article" date="2017" name="Front. Plant Sci.">
        <title>Climate Clever Clovers: New Paradigm to Reduce the Environmental Footprint of Ruminants by Breeding Low Methanogenic Forages Utilizing Haplotype Variation.</title>
        <authorList>
            <person name="Kaur P."/>
            <person name="Appels R."/>
            <person name="Bayer P.E."/>
            <person name="Keeble-Gagnere G."/>
            <person name="Wang J."/>
            <person name="Hirakawa H."/>
            <person name="Shirasawa K."/>
            <person name="Vercoe P."/>
            <person name="Stefanova K."/>
            <person name="Durmic Z."/>
            <person name="Nichols P."/>
            <person name="Revell C."/>
            <person name="Isobe S.N."/>
            <person name="Edwards D."/>
            <person name="Erskine W."/>
        </authorList>
    </citation>
    <scope>NUCLEOTIDE SEQUENCE [LARGE SCALE GENOMIC DNA]</scope>
    <source>
        <strain evidence="3">cv. Daliak</strain>
    </source>
</reference>
<protein>
    <recommendedName>
        <fullName evidence="1">Di19 C-terminal domain-containing protein</fullName>
    </recommendedName>
</protein>
<dbReference type="AlphaFoldDB" id="A0A2Z6P831"/>
<keyword evidence="3" id="KW-1185">Reference proteome</keyword>
<feature type="domain" description="Di19 C-terminal" evidence="1">
    <location>
        <begin position="11"/>
        <end position="84"/>
    </location>
</feature>
<sequence length="89" mass="9841">MFGKKLGARGNKQESLTDPLLSPFICNVSVPNSNSSHPDENSSCSNKDIDIDNAKRCRTDGGEQDQQERGLRATFVQNLILSTIFEEII</sequence>
<dbReference type="InterPro" id="IPR027935">
    <property type="entry name" value="Di19_C"/>
</dbReference>
<dbReference type="InterPro" id="IPR033347">
    <property type="entry name" value="Di19"/>
</dbReference>
<evidence type="ECO:0000313" key="2">
    <source>
        <dbReference type="EMBL" id="GAU50983.1"/>
    </source>
</evidence>
<dbReference type="Proteomes" id="UP000242715">
    <property type="component" value="Unassembled WGS sequence"/>
</dbReference>
<proteinExistence type="predicted"/>
<dbReference type="PANTHER" id="PTHR31875">
    <property type="entry name" value="PROTEIN DEHYDRATION-INDUCED 19"/>
    <property type="match status" value="1"/>
</dbReference>
<dbReference type="EMBL" id="DF974933">
    <property type="protein sequence ID" value="GAU50983.1"/>
    <property type="molecule type" value="Genomic_DNA"/>
</dbReference>